<keyword evidence="3" id="KW-1185">Reference proteome</keyword>
<dbReference type="GeneID" id="80895521"/>
<evidence type="ECO:0000313" key="3">
    <source>
        <dbReference type="Proteomes" id="UP001144673"/>
    </source>
</evidence>
<dbReference type="RefSeq" id="XP_056057461.1">
    <property type="nucleotide sequence ID" value="XM_056197514.1"/>
</dbReference>
<protein>
    <submittedName>
        <fullName evidence="2">Uncharacterized protein</fullName>
    </submittedName>
</protein>
<dbReference type="AlphaFoldDB" id="A0A9W8QL06"/>
<accession>A0A9W8QL06</accession>
<comment type="caution">
    <text evidence="2">The sequence shown here is derived from an EMBL/GenBank/DDBJ whole genome shotgun (WGS) entry which is preliminary data.</text>
</comment>
<reference evidence="2" key="1">
    <citation type="journal article" date="2023" name="Access Microbiol">
        <title>De-novo genome assembly for Akanthomyces muscarius, a biocontrol agent of insect agricultural pests.</title>
        <authorList>
            <person name="Erdos Z."/>
            <person name="Studholme D.J."/>
            <person name="Raymond B."/>
            <person name="Sharma M."/>
        </authorList>
    </citation>
    <scope>NUCLEOTIDE SEQUENCE</scope>
    <source>
        <strain evidence="2">Ve6</strain>
    </source>
</reference>
<dbReference type="KEGG" id="amus:LMH87_008362"/>
<dbReference type="EMBL" id="JAJHUN010000005">
    <property type="protein sequence ID" value="KAJ4159462.1"/>
    <property type="molecule type" value="Genomic_DNA"/>
</dbReference>
<gene>
    <name evidence="2" type="ORF">LMH87_008362</name>
</gene>
<sequence length="86" mass="9427">MQNNPAGQAFESGGPADVTHGEIERGHQEFGCCQENTALGRVAKPHSTSPGNHSLRSLRSILIVKPTLQWQLQLRTTHNMASLQRP</sequence>
<organism evidence="2 3">
    <name type="scientific">Akanthomyces muscarius</name>
    <name type="common">Entomopathogenic fungus</name>
    <name type="synonym">Lecanicillium muscarium</name>
    <dbReference type="NCBI Taxonomy" id="2231603"/>
    <lineage>
        <taxon>Eukaryota</taxon>
        <taxon>Fungi</taxon>
        <taxon>Dikarya</taxon>
        <taxon>Ascomycota</taxon>
        <taxon>Pezizomycotina</taxon>
        <taxon>Sordariomycetes</taxon>
        <taxon>Hypocreomycetidae</taxon>
        <taxon>Hypocreales</taxon>
        <taxon>Cordycipitaceae</taxon>
        <taxon>Akanthomyces</taxon>
    </lineage>
</organism>
<dbReference type="Proteomes" id="UP001144673">
    <property type="component" value="Unassembled WGS sequence"/>
</dbReference>
<evidence type="ECO:0000313" key="2">
    <source>
        <dbReference type="EMBL" id="KAJ4159462.1"/>
    </source>
</evidence>
<evidence type="ECO:0000256" key="1">
    <source>
        <dbReference type="SAM" id="MobiDB-lite"/>
    </source>
</evidence>
<proteinExistence type="predicted"/>
<name>A0A9W8QL06_AKAMU</name>
<feature type="region of interest" description="Disordered" evidence="1">
    <location>
        <begin position="1"/>
        <end position="20"/>
    </location>
</feature>